<evidence type="ECO:0000256" key="1">
    <source>
        <dbReference type="ARBA" id="ARBA00023157"/>
    </source>
</evidence>
<feature type="signal peptide" evidence="3">
    <location>
        <begin position="1"/>
        <end position="19"/>
    </location>
</feature>
<gene>
    <name evidence="5" type="ORF">CLODIP_2_CD06686</name>
</gene>
<dbReference type="Gene3D" id="2.60.120.290">
    <property type="entry name" value="Spermadhesin, CUB domain"/>
    <property type="match status" value="1"/>
</dbReference>
<dbReference type="InterPro" id="IPR035914">
    <property type="entry name" value="Sperma_CUB_dom_sf"/>
</dbReference>
<dbReference type="EMBL" id="CADEPI010000019">
    <property type="protein sequence ID" value="CAB3365107.1"/>
    <property type="molecule type" value="Genomic_DNA"/>
</dbReference>
<keyword evidence="3" id="KW-0732">Signal</keyword>
<sequence length="448" mass="48459">MHRLGLFAALALLVACAAGASLGPGDQHHRSKKMMRGPKRGLKHKVNVDDYLAAPSNVANQHVSFLPPQPVQRKQRSPYAKHNSVEHSVNPTRQSRFLSLFSVVRFENLECGAVSGDNGTCLAARECIERGGVASGPCAGGFGVCCVFIVTCGQTTYQNSTYFVNSGYPGPYDGTGSCQLTVHKRHPDICQLRLDFDQFMIGGPEIINHVCSNDQFIVSGGSPVPAICGTNTGNHMYVDAGAGYTSPVTLTFVTSGPAFPRNWKVRISQIPCQSNYKAEDGCMQYHTGVTGQIRSFNYDSGMGLQLSNQDYSICIRMERNFCGIQYTTAPDPVNNRSRSFSLSGQTTGQNQVTSMVGSVGPNSCNGDWIIIPCAANAGRAPSIEPTCTDRICGGTFNSEVSTVPATVFSTVKPFRIIYHTNNVEFPNDQSNRGFALNYVQQPCTNVMN</sequence>
<keyword evidence="1 2" id="KW-1015">Disulfide bond</keyword>
<keyword evidence="6" id="KW-1185">Reference proteome</keyword>
<organism evidence="5 6">
    <name type="scientific">Cloeon dipterum</name>
    <dbReference type="NCBI Taxonomy" id="197152"/>
    <lineage>
        <taxon>Eukaryota</taxon>
        <taxon>Metazoa</taxon>
        <taxon>Ecdysozoa</taxon>
        <taxon>Arthropoda</taxon>
        <taxon>Hexapoda</taxon>
        <taxon>Insecta</taxon>
        <taxon>Pterygota</taxon>
        <taxon>Palaeoptera</taxon>
        <taxon>Ephemeroptera</taxon>
        <taxon>Pisciforma</taxon>
        <taxon>Baetidae</taxon>
        <taxon>Cloeon</taxon>
    </lineage>
</organism>
<feature type="chain" id="PRO_5035931970" description="CUB domain-containing protein" evidence="3">
    <location>
        <begin position="20"/>
        <end position="448"/>
    </location>
</feature>
<dbReference type="Pfam" id="PF26080">
    <property type="entry name" value="CUB_animal"/>
    <property type="match status" value="1"/>
</dbReference>
<evidence type="ECO:0000313" key="5">
    <source>
        <dbReference type="EMBL" id="CAB3365107.1"/>
    </source>
</evidence>
<evidence type="ECO:0000259" key="4">
    <source>
        <dbReference type="PROSITE" id="PS01180"/>
    </source>
</evidence>
<name>A0A8S1CCP9_9INSE</name>
<dbReference type="PANTHER" id="PTHR33236:SF6">
    <property type="entry name" value="CUB DOMAIN-CONTAINING PROTEIN"/>
    <property type="match status" value="1"/>
</dbReference>
<comment type="caution">
    <text evidence="2">Lacks conserved residue(s) required for the propagation of feature annotation.</text>
</comment>
<protein>
    <recommendedName>
        <fullName evidence="4">CUB domain-containing protein</fullName>
    </recommendedName>
</protein>
<evidence type="ECO:0000256" key="2">
    <source>
        <dbReference type="PROSITE-ProRule" id="PRU00059"/>
    </source>
</evidence>
<feature type="disulfide bond" evidence="2">
    <location>
        <begin position="211"/>
        <end position="228"/>
    </location>
</feature>
<dbReference type="PANTHER" id="PTHR33236">
    <property type="entry name" value="INTRAFLAGELLAR TRANSPORT PROTEIN 122 FAMILY PROTEIN-RELATED"/>
    <property type="match status" value="1"/>
</dbReference>
<reference evidence="5 6" key="1">
    <citation type="submission" date="2020-04" db="EMBL/GenBank/DDBJ databases">
        <authorList>
            <person name="Alioto T."/>
            <person name="Alioto T."/>
            <person name="Gomez Garrido J."/>
        </authorList>
    </citation>
    <scope>NUCLEOTIDE SEQUENCE [LARGE SCALE GENOMIC DNA]</scope>
</reference>
<dbReference type="InterPro" id="IPR058698">
    <property type="entry name" value="CUB_metazoa"/>
</dbReference>
<proteinExistence type="predicted"/>
<dbReference type="PROSITE" id="PS01180">
    <property type="entry name" value="CUB"/>
    <property type="match status" value="1"/>
</dbReference>
<dbReference type="InterPro" id="IPR000859">
    <property type="entry name" value="CUB_dom"/>
</dbReference>
<accession>A0A8S1CCP9</accession>
<dbReference type="AlphaFoldDB" id="A0A8S1CCP9"/>
<feature type="domain" description="CUB" evidence="4">
    <location>
        <begin position="152"/>
        <end position="270"/>
    </location>
</feature>
<dbReference type="OrthoDB" id="2105077at2759"/>
<evidence type="ECO:0000313" key="6">
    <source>
        <dbReference type="Proteomes" id="UP000494165"/>
    </source>
</evidence>
<comment type="caution">
    <text evidence="5">The sequence shown here is derived from an EMBL/GenBank/DDBJ whole genome shotgun (WGS) entry which is preliminary data.</text>
</comment>
<dbReference type="SUPFAM" id="SSF49854">
    <property type="entry name" value="Spermadhesin, CUB domain"/>
    <property type="match status" value="1"/>
</dbReference>
<dbReference type="Proteomes" id="UP000494165">
    <property type="component" value="Unassembled WGS sequence"/>
</dbReference>
<evidence type="ECO:0000256" key="3">
    <source>
        <dbReference type="SAM" id="SignalP"/>
    </source>
</evidence>
<dbReference type="PROSITE" id="PS51257">
    <property type="entry name" value="PROKAR_LIPOPROTEIN"/>
    <property type="match status" value="1"/>
</dbReference>